<evidence type="ECO:0000313" key="2">
    <source>
        <dbReference type="Proteomes" id="UP001140234"/>
    </source>
</evidence>
<evidence type="ECO:0000313" key="1">
    <source>
        <dbReference type="EMBL" id="KAJ2758102.1"/>
    </source>
</evidence>
<sequence>SLRSKIAERLLQVDREALATRERRYQQKGDEIQNELTMVLRGAHPVFQDGVARLAAERDRTIASAEFTHQYLLALYERAYRREREQAEEEYLAEKQAIHNRIAADIEERRRRLREDKDGLDITADFVFEPGARASSKRNLRKRGLDPLGLGDAGSGSGSSGATATSNRPQNKRKTNQNFSMLGLAEDDIVDDLTAIRRVTGVTGPTSSAVNGKKGQKGHKR</sequence>
<proteinExistence type="predicted"/>
<keyword evidence="2" id="KW-1185">Reference proteome</keyword>
<dbReference type="EMBL" id="JANBUJ010004219">
    <property type="protein sequence ID" value="KAJ2758102.1"/>
    <property type="molecule type" value="Genomic_DNA"/>
</dbReference>
<organism evidence="1 2">
    <name type="scientific">Coemansia nantahalensis</name>
    <dbReference type="NCBI Taxonomy" id="2789366"/>
    <lineage>
        <taxon>Eukaryota</taxon>
        <taxon>Fungi</taxon>
        <taxon>Fungi incertae sedis</taxon>
        <taxon>Zoopagomycota</taxon>
        <taxon>Kickxellomycotina</taxon>
        <taxon>Kickxellomycetes</taxon>
        <taxon>Kickxellales</taxon>
        <taxon>Kickxellaceae</taxon>
        <taxon>Coemansia</taxon>
    </lineage>
</organism>
<protein>
    <submittedName>
        <fullName evidence="1">Uncharacterized protein</fullName>
    </submittedName>
</protein>
<name>A0ACC1JIH6_9FUNG</name>
<gene>
    <name evidence="1" type="ORF">IWQ57_006919</name>
</gene>
<reference evidence="1" key="1">
    <citation type="submission" date="2022-07" db="EMBL/GenBank/DDBJ databases">
        <title>Phylogenomic reconstructions and comparative analyses of Kickxellomycotina fungi.</title>
        <authorList>
            <person name="Reynolds N.K."/>
            <person name="Stajich J.E."/>
            <person name="Barry K."/>
            <person name="Grigoriev I.V."/>
            <person name="Crous P."/>
            <person name="Smith M.E."/>
        </authorList>
    </citation>
    <scope>NUCLEOTIDE SEQUENCE</scope>
    <source>
        <strain evidence="1">CBS 109366</strain>
    </source>
</reference>
<comment type="caution">
    <text evidence="1">The sequence shown here is derived from an EMBL/GenBank/DDBJ whole genome shotgun (WGS) entry which is preliminary data.</text>
</comment>
<feature type="non-terminal residue" evidence="1">
    <location>
        <position position="1"/>
    </location>
</feature>
<accession>A0ACC1JIH6</accession>
<dbReference type="Proteomes" id="UP001140234">
    <property type="component" value="Unassembled WGS sequence"/>
</dbReference>